<dbReference type="InterPro" id="IPR001507">
    <property type="entry name" value="ZP_dom"/>
</dbReference>
<dbReference type="EMBL" id="JAHUTJ010016717">
    <property type="protein sequence ID" value="MED6270085.1"/>
    <property type="molecule type" value="Genomic_DNA"/>
</dbReference>
<evidence type="ECO:0000313" key="14">
    <source>
        <dbReference type="Proteomes" id="UP001352852"/>
    </source>
</evidence>
<feature type="region of interest" description="Disordered" evidence="9">
    <location>
        <begin position="783"/>
        <end position="805"/>
    </location>
</feature>
<accession>A0ABU7D7P0</accession>
<comment type="subcellular location">
    <subcellularLocation>
        <location evidence="1">Cell membrane</location>
        <topology evidence="1">Single-pass type I membrane protein</topology>
    </subcellularLocation>
</comment>
<evidence type="ECO:0000256" key="1">
    <source>
        <dbReference type="ARBA" id="ARBA00004251"/>
    </source>
</evidence>
<comment type="caution">
    <text evidence="13">The sequence shown here is derived from an EMBL/GenBank/DDBJ whole genome shotgun (WGS) entry which is preliminary data.</text>
</comment>
<evidence type="ECO:0000256" key="3">
    <source>
        <dbReference type="ARBA" id="ARBA00022692"/>
    </source>
</evidence>
<dbReference type="Gene3D" id="2.60.40.4100">
    <property type="entry name" value="Zona pellucida, ZP-C domain"/>
    <property type="match status" value="1"/>
</dbReference>
<organism evidence="13 14">
    <name type="scientific">Characodon lateralis</name>
    <dbReference type="NCBI Taxonomy" id="208331"/>
    <lineage>
        <taxon>Eukaryota</taxon>
        <taxon>Metazoa</taxon>
        <taxon>Chordata</taxon>
        <taxon>Craniata</taxon>
        <taxon>Vertebrata</taxon>
        <taxon>Euteleostomi</taxon>
        <taxon>Actinopterygii</taxon>
        <taxon>Neopterygii</taxon>
        <taxon>Teleostei</taxon>
        <taxon>Neoteleostei</taxon>
        <taxon>Acanthomorphata</taxon>
        <taxon>Ovalentaria</taxon>
        <taxon>Atherinomorphae</taxon>
        <taxon>Cyprinodontiformes</taxon>
        <taxon>Goodeidae</taxon>
        <taxon>Characodon</taxon>
    </lineage>
</organism>
<evidence type="ECO:0000259" key="12">
    <source>
        <dbReference type="PROSITE" id="PS51034"/>
    </source>
</evidence>
<evidence type="ECO:0000256" key="6">
    <source>
        <dbReference type="ARBA" id="ARBA00023136"/>
    </source>
</evidence>
<dbReference type="InterPro" id="IPR058899">
    <property type="entry name" value="TGFBR3/Endoglin-like_N"/>
</dbReference>
<reference evidence="13 14" key="1">
    <citation type="submission" date="2021-06" db="EMBL/GenBank/DDBJ databases">
        <authorList>
            <person name="Palmer J.M."/>
        </authorList>
    </citation>
    <scope>NUCLEOTIDE SEQUENCE [LARGE SCALE GENOMIC DNA]</scope>
    <source>
        <strain evidence="13 14">CL_MEX2019</strain>
        <tissue evidence="13">Muscle</tissue>
    </source>
</reference>
<name>A0ABU7D7P0_9TELE</name>
<sequence>MSSLPNVGWWIFCFVFIWERLKAQGAEVQCSPGDAVGSEHPVRGLLERFQVGRGCTAREQGNKETHVIALQRPTNSPGNMVTVFLKPLTLSSAPLRTFHLVLSSILPITWWLKAELLPPDLPVFVQVSPNSSVQSQTLHLHVQTVHSLPFRLHALHRWALKHHGNLSSLIHTRQGNRVYIHLGEDPSLPAVCQLQSLFFFQNYMTSDLQPEKVKGCTLPRGSEASPEVHVIKLHSAGSGLSGSLQVEVKVSLVPPEATSEPQKVVLILSSLVPVNWVITAPNVWGHISVHSYNSVSLPFPPEPNVTMSNTLVSDLSTVSDPLVWATESGYTHVRSYTEADLANRFVIQLAEGGTGQEILPVVNCEGGLLSVTVDLQKLKSLSLPAAAMTLKDQRCQALSNGSHFLLALPIIFCGTEGMLQEEPRGVLYKNMLLLWRDMPQSVAAQEENDKSRRPLSVHISCFATIPSKSAAADDNVTLSLMGRFTRGVQQGLESVPTLYHLPNPLLRSALHLRLFVTDSYEQTWIGPCVITADHRVFVEISAKASLADVVNVESCFVSPQSDPKKSPFWTVISNGCSSDSSLHLVTKPKGEEYEGTEQDGEKEEDVGKADGHESGRRFSVMDNGIPYMGDLGKIQLLRFSFILRPVYNESMQFVHCSLLLCFSESAKGKPINDTGGNSCPSGILIPPLVSGSSRHQCEIRNLSRPMVVTRPISSLVTKTKPSAGQRTKRLSPQSTSFVLQEGLLMGIVVVAFLVGVSLMGGLWYIYKYTGGRREGFRDGHLTNQTDEGCNIRTPPFLSDQSSSSV</sequence>
<keyword evidence="14" id="KW-1185">Reference proteome</keyword>
<evidence type="ECO:0000256" key="11">
    <source>
        <dbReference type="SAM" id="SignalP"/>
    </source>
</evidence>
<dbReference type="Proteomes" id="UP001352852">
    <property type="component" value="Unassembled WGS sequence"/>
</dbReference>
<feature type="transmembrane region" description="Helical" evidence="10">
    <location>
        <begin position="743"/>
        <end position="766"/>
    </location>
</feature>
<evidence type="ECO:0000256" key="5">
    <source>
        <dbReference type="ARBA" id="ARBA00022989"/>
    </source>
</evidence>
<feature type="domain" description="ZP" evidence="12">
    <location>
        <begin position="363"/>
        <end position="686"/>
    </location>
</feature>
<evidence type="ECO:0000256" key="9">
    <source>
        <dbReference type="SAM" id="MobiDB-lite"/>
    </source>
</evidence>
<dbReference type="InterPro" id="IPR055355">
    <property type="entry name" value="ZP-C"/>
</dbReference>
<protein>
    <recommendedName>
        <fullName evidence="12">ZP domain-containing protein</fullName>
    </recommendedName>
</protein>
<evidence type="ECO:0000313" key="13">
    <source>
        <dbReference type="EMBL" id="MED6270085.1"/>
    </source>
</evidence>
<feature type="signal peptide" evidence="11">
    <location>
        <begin position="1"/>
        <end position="25"/>
    </location>
</feature>
<keyword evidence="6 10" id="KW-0472">Membrane</keyword>
<keyword evidence="8" id="KW-0325">Glycoprotein</keyword>
<dbReference type="PROSITE" id="PS51034">
    <property type="entry name" value="ZP_2"/>
    <property type="match status" value="1"/>
</dbReference>
<dbReference type="PANTHER" id="PTHR14002">
    <property type="entry name" value="ENDOGLIN/TGF-BETA RECEPTOR TYPE III"/>
    <property type="match status" value="1"/>
</dbReference>
<evidence type="ECO:0000256" key="8">
    <source>
        <dbReference type="ARBA" id="ARBA00023180"/>
    </source>
</evidence>
<dbReference type="SMART" id="SM00241">
    <property type="entry name" value="ZP"/>
    <property type="match status" value="1"/>
</dbReference>
<keyword evidence="3 10" id="KW-0812">Transmembrane</keyword>
<evidence type="ECO:0000256" key="10">
    <source>
        <dbReference type="SAM" id="Phobius"/>
    </source>
</evidence>
<evidence type="ECO:0000256" key="4">
    <source>
        <dbReference type="ARBA" id="ARBA00022729"/>
    </source>
</evidence>
<evidence type="ECO:0000256" key="7">
    <source>
        <dbReference type="ARBA" id="ARBA00023157"/>
    </source>
</evidence>
<keyword evidence="2" id="KW-1003">Cell membrane</keyword>
<gene>
    <name evidence="13" type="ORF">CHARACLAT_006302</name>
</gene>
<feature type="region of interest" description="Disordered" evidence="9">
    <location>
        <begin position="591"/>
        <end position="615"/>
    </location>
</feature>
<dbReference type="PANTHER" id="PTHR14002:SF56">
    <property type="entry name" value="TRANSFORMING GROWTH FACTOR BETA RECEPTOR TYPE 3-LIKE ISOFORM X1"/>
    <property type="match status" value="1"/>
</dbReference>
<keyword evidence="5 10" id="KW-1133">Transmembrane helix</keyword>
<dbReference type="Pfam" id="PF00100">
    <property type="entry name" value="Zona_pellucida"/>
    <property type="match status" value="1"/>
</dbReference>
<feature type="chain" id="PRO_5045687273" description="ZP domain-containing protein" evidence="11">
    <location>
        <begin position="26"/>
        <end position="805"/>
    </location>
</feature>
<feature type="compositionally biased region" description="Basic and acidic residues" evidence="9">
    <location>
        <begin position="605"/>
        <end position="615"/>
    </location>
</feature>
<evidence type="ECO:0000256" key="2">
    <source>
        <dbReference type="ARBA" id="ARBA00022475"/>
    </source>
</evidence>
<proteinExistence type="predicted"/>
<keyword evidence="7" id="KW-1015">Disulfide bond</keyword>
<feature type="compositionally biased region" description="Acidic residues" evidence="9">
    <location>
        <begin position="593"/>
        <end position="604"/>
    </location>
</feature>
<keyword evidence="4 11" id="KW-0732">Signal</keyword>
<dbReference type="InterPro" id="IPR042235">
    <property type="entry name" value="ZP-C_dom"/>
</dbReference>
<dbReference type="Pfam" id="PF26060">
    <property type="entry name" value="TGFBR3_N"/>
    <property type="match status" value="2"/>
</dbReference>